<dbReference type="VEuPathDB" id="FungiDB:MYCTH_2307046"/>
<dbReference type="Proteomes" id="UP000007322">
    <property type="component" value="Chromosome 4"/>
</dbReference>
<evidence type="ECO:0000259" key="1">
    <source>
        <dbReference type="Pfam" id="PF24864"/>
    </source>
</evidence>
<dbReference type="InterPro" id="IPR056632">
    <property type="entry name" value="DUF7730"/>
</dbReference>
<proteinExistence type="predicted"/>
<sequence>MSTRKEFVHPNLKLVPPRGRQLEDSDSEADGSIIERNGGPVHALVEDRGIQGDEGGFVPFSFEKLPWELQARILKLILHKRDRIIHCLSRLDPFVQPDDFPGAEDLGQTRSGLMNRFFWGKRNCSLTHDGVEPNRLLAILSVSKRLHFLGVHIFYGLNTFAFSSLGELGRFCQGSGPARVARIQHVELSLTGSQYLTAPPDTRGKTPFSRRTYPLTWLADMYRLKTLVVHLNETGRFHTRRKYEHPTIKEFAAAKTAGQPNQRMARSLRCVQGIDYIYSLRGLDWIRFYDFQKVLEAKRAVRVPVRDWSFVEDVTNTTTMPKPPQRAAHAELENLEPLLPAAEQNWTPSLDDWQLVKSVYVKNNGRCS</sequence>
<dbReference type="KEGG" id="mtm:MYCTH_2307046"/>
<dbReference type="HOGENOM" id="CLU_752676_0_0_1"/>
<dbReference type="EMBL" id="CP003005">
    <property type="protein sequence ID" value="AEO59084.1"/>
    <property type="molecule type" value="Genomic_DNA"/>
</dbReference>
<dbReference type="OrthoDB" id="3439669at2759"/>
<dbReference type="Pfam" id="PF24864">
    <property type="entry name" value="DUF7730"/>
    <property type="match status" value="1"/>
</dbReference>
<feature type="domain" description="DUF7730" evidence="1">
    <location>
        <begin position="62"/>
        <end position="236"/>
    </location>
</feature>
<dbReference type="GeneID" id="11514116"/>
<dbReference type="STRING" id="573729.G2QF55"/>
<reference evidence="2 3" key="1">
    <citation type="journal article" date="2011" name="Nat. Biotechnol.">
        <title>Comparative genomic analysis of the thermophilic biomass-degrading fungi Myceliophthora thermophila and Thielavia terrestris.</title>
        <authorList>
            <person name="Berka R.M."/>
            <person name="Grigoriev I.V."/>
            <person name="Otillar R."/>
            <person name="Salamov A."/>
            <person name="Grimwood J."/>
            <person name="Reid I."/>
            <person name="Ishmael N."/>
            <person name="John T."/>
            <person name="Darmond C."/>
            <person name="Moisan M.-C."/>
            <person name="Henrissat B."/>
            <person name="Coutinho P.M."/>
            <person name="Lombard V."/>
            <person name="Natvig D.O."/>
            <person name="Lindquist E."/>
            <person name="Schmutz J."/>
            <person name="Lucas S."/>
            <person name="Harris P."/>
            <person name="Powlowski J."/>
            <person name="Bellemare A."/>
            <person name="Taylor D."/>
            <person name="Butler G."/>
            <person name="de Vries R.P."/>
            <person name="Allijn I.E."/>
            <person name="van den Brink J."/>
            <person name="Ushinsky S."/>
            <person name="Storms R."/>
            <person name="Powell A.J."/>
            <person name="Paulsen I.T."/>
            <person name="Elbourne L.D.H."/>
            <person name="Baker S.E."/>
            <person name="Magnuson J."/>
            <person name="LaBoissiere S."/>
            <person name="Clutterbuck A.J."/>
            <person name="Martinez D."/>
            <person name="Wogulis M."/>
            <person name="de Leon A.L."/>
            <person name="Rey M.W."/>
            <person name="Tsang A."/>
        </authorList>
    </citation>
    <scope>NUCLEOTIDE SEQUENCE [LARGE SCALE GENOMIC DNA]</scope>
    <source>
        <strain evidence="3">ATCC 42464 / BCRC 31852 / DSM 1799</strain>
    </source>
</reference>
<gene>
    <name evidence="2" type="ORF">MYCTH_2307046</name>
</gene>
<accession>G2QF55</accession>
<dbReference type="AlphaFoldDB" id="G2QF55"/>
<evidence type="ECO:0000313" key="3">
    <source>
        <dbReference type="Proteomes" id="UP000007322"/>
    </source>
</evidence>
<dbReference type="InParanoid" id="G2QF55"/>
<dbReference type="RefSeq" id="XP_003664329.1">
    <property type="nucleotide sequence ID" value="XM_003664281.1"/>
</dbReference>
<name>G2QF55_THET4</name>
<organism evidence="2 3">
    <name type="scientific">Thermothelomyces thermophilus (strain ATCC 42464 / BCRC 31852 / DSM 1799)</name>
    <name type="common">Sporotrichum thermophile</name>
    <dbReference type="NCBI Taxonomy" id="573729"/>
    <lineage>
        <taxon>Eukaryota</taxon>
        <taxon>Fungi</taxon>
        <taxon>Dikarya</taxon>
        <taxon>Ascomycota</taxon>
        <taxon>Pezizomycotina</taxon>
        <taxon>Sordariomycetes</taxon>
        <taxon>Sordariomycetidae</taxon>
        <taxon>Sordariales</taxon>
        <taxon>Chaetomiaceae</taxon>
        <taxon>Thermothelomyces</taxon>
    </lineage>
</organism>
<evidence type="ECO:0000313" key="2">
    <source>
        <dbReference type="EMBL" id="AEO59084.1"/>
    </source>
</evidence>
<keyword evidence="3" id="KW-1185">Reference proteome</keyword>
<dbReference type="eggNOG" id="ENOG502RNRN">
    <property type="taxonomic scope" value="Eukaryota"/>
</dbReference>
<protein>
    <recommendedName>
        <fullName evidence="1">DUF7730 domain-containing protein</fullName>
    </recommendedName>
</protein>